<keyword evidence="4" id="KW-1185">Reference proteome</keyword>
<feature type="compositionally biased region" description="Low complexity" evidence="1">
    <location>
        <begin position="25"/>
        <end position="40"/>
    </location>
</feature>
<feature type="compositionally biased region" description="Basic and acidic residues" evidence="1">
    <location>
        <begin position="1"/>
        <end position="17"/>
    </location>
</feature>
<evidence type="ECO:0000259" key="2">
    <source>
        <dbReference type="PROSITE" id="PS51729"/>
    </source>
</evidence>
<feature type="domain" description="N-acetyltransferase" evidence="2">
    <location>
        <begin position="39"/>
        <end position="128"/>
    </location>
</feature>
<dbReference type="InterPro" id="IPR031165">
    <property type="entry name" value="GNAT_YJDJ"/>
</dbReference>
<dbReference type="InterPro" id="IPR016181">
    <property type="entry name" value="Acyl_CoA_acyltransferase"/>
</dbReference>
<dbReference type="SUPFAM" id="SSF55729">
    <property type="entry name" value="Acyl-CoA N-acyltransferases (Nat)"/>
    <property type="match status" value="1"/>
</dbReference>
<evidence type="ECO:0000256" key="1">
    <source>
        <dbReference type="SAM" id="MobiDB-lite"/>
    </source>
</evidence>
<dbReference type="EMBL" id="VBZC01000028">
    <property type="protein sequence ID" value="TLS43631.1"/>
    <property type="molecule type" value="Genomic_DNA"/>
</dbReference>
<dbReference type="InterPro" id="IPR045057">
    <property type="entry name" value="Gcn5-rel_NAT"/>
</dbReference>
<dbReference type="PROSITE" id="PS51729">
    <property type="entry name" value="GNAT_YJDJ"/>
    <property type="match status" value="1"/>
</dbReference>
<accession>A0A5R9FK44</accession>
<proteinExistence type="predicted"/>
<dbReference type="AlphaFoldDB" id="A0A5R9FK44"/>
<evidence type="ECO:0000313" key="4">
    <source>
        <dbReference type="Proteomes" id="UP000305906"/>
    </source>
</evidence>
<gene>
    <name evidence="3" type="ORF">FE633_25030</name>
</gene>
<comment type="caution">
    <text evidence="3">The sequence shown here is derived from an EMBL/GenBank/DDBJ whole genome shotgun (WGS) entry which is preliminary data.</text>
</comment>
<evidence type="ECO:0000313" key="3">
    <source>
        <dbReference type="EMBL" id="TLS43631.1"/>
    </source>
</evidence>
<organism evidence="3 4">
    <name type="scientific">Streptomyces montanus</name>
    <dbReference type="NCBI Taxonomy" id="2580423"/>
    <lineage>
        <taxon>Bacteria</taxon>
        <taxon>Bacillati</taxon>
        <taxon>Actinomycetota</taxon>
        <taxon>Actinomycetes</taxon>
        <taxon>Kitasatosporales</taxon>
        <taxon>Streptomycetaceae</taxon>
        <taxon>Streptomyces</taxon>
    </lineage>
</organism>
<dbReference type="RefSeq" id="WP_138047437.1">
    <property type="nucleotide sequence ID" value="NZ_VBZC01000028.1"/>
</dbReference>
<dbReference type="Gene3D" id="3.40.630.30">
    <property type="match status" value="1"/>
</dbReference>
<dbReference type="PANTHER" id="PTHR31435:SF10">
    <property type="entry name" value="BSR4717 PROTEIN"/>
    <property type="match status" value="1"/>
</dbReference>
<dbReference type="PANTHER" id="PTHR31435">
    <property type="entry name" value="PROTEIN NATD1"/>
    <property type="match status" value="1"/>
</dbReference>
<dbReference type="Proteomes" id="UP000305906">
    <property type="component" value="Unassembled WGS sequence"/>
</dbReference>
<sequence>MSEITIRDDRDRGRLEAYADAGSEDPGSADPGSADPGSPDSGPPGPGSPGAGGEVVGHIAYFVLDAPERALVPVHTIVEPAHEGRGIAGALARELYVIAAREDVPVAPLCPYVEKWAERHPDEAPAADPGLIDAAKQWLRAHPDRF</sequence>
<keyword evidence="3" id="KW-0808">Transferase</keyword>
<protein>
    <submittedName>
        <fullName evidence="3">N-acetyltransferase</fullName>
    </submittedName>
</protein>
<dbReference type="Pfam" id="PF14542">
    <property type="entry name" value="Acetyltransf_CG"/>
    <property type="match status" value="1"/>
</dbReference>
<dbReference type="GO" id="GO:0016740">
    <property type="term" value="F:transferase activity"/>
    <property type="evidence" value="ECO:0007669"/>
    <property type="project" value="UniProtKB-KW"/>
</dbReference>
<reference evidence="3 4" key="1">
    <citation type="submission" date="2019-05" db="EMBL/GenBank/DDBJ databases">
        <title>Streptomyces sp. NEAU-C151, a novel actinomycete isolated from soil.</title>
        <authorList>
            <person name="Han L."/>
            <person name="Jiang H."/>
        </authorList>
    </citation>
    <scope>NUCLEOTIDE SEQUENCE [LARGE SCALE GENOMIC DNA]</scope>
    <source>
        <strain evidence="3 4">NEAU-C151</strain>
    </source>
</reference>
<feature type="region of interest" description="Disordered" evidence="1">
    <location>
        <begin position="1"/>
        <end position="53"/>
    </location>
</feature>
<name>A0A5R9FK44_9ACTN</name>